<proteinExistence type="predicted"/>
<accession>A0AAV5UP59</accession>
<name>A0AAV5UP59_9BILA</name>
<protein>
    <submittedName>
        <fullName evidence="1">Uncharacterized protein</fullName>
    </submittedName>
</protein>
<dbReference type="AlphaFoldDB" id="A0AAV5UP59"/>
<keyword evidence="2" id="KW-1185">Reference proteome</keyword>
<sequence>SILLIPDDRILFSPARISAIPCFDQELPIANSDHPALQRCGYGCVIRADSTFTRAGRLLPGRTVSGECAHAVLDEHAFLVVCDDRSFDHSLLAL</sequence>
<organism evidence="1 2">
    <name type="scientific">Pristionchus fissidentatus</name>
    <dbReference type="NCBI Taxonomy" id="1538716"/>
    <lineage>
        <taxon>Eukaryota</taxon>
        <taxon>Metazoa</taxon>
        <taxon>Ecdysozoa</taxon>
        <taxon>Nematoda</taxon>
        <taxon>Chromadorea</taxon>
        <taxon>Rhabditida</taxon>
        <taxon>Rhabditina</taxon>
        <taxon>Diplogasteromorpha</taxon>
        <taxon>Diplogasteroidea</taxon>
        <taxon>Neodiplogasteridae</taxon>
        <taxon>Pristionchus</taxon>
    </lineage>
</organism>
<gene>
    <name evidence="1" type="ORF">PFISCL1PPCAC_218</name>
</gene>
<comment type="caution">
    <text evidence="1">The sequence shown here is derived from an EMBL/GenBank/DDBJ whole genome shotgun (WGS) entry which is preliminary data.</text>
</comment>
<reference evidence="1" key="1">
    <citation type="submission" date="2023-10" db="EMBL/GenBank/DDBJ databases">
        <title>Genome assembly of Pristionchus species.</title>
        <authorList>
            <person name="Yoshida K."/>
            <person name="Sommer R.J."/>
        </authorList>
    </citation>
    <scope>NUCLEOTIDE SEQUENCE</scope>
    <source>
        <strain evidence="1">RS5133</strain>
    </source>
</reference>
<dbReference type="Proteomes" id="UP001432322">
    <property type="component" value="Unassembled WGS sequence"/>
</dbReference>
<evidence type="ECO:0000313" key="2">
    <source>
        <dbReference type="Proteomes" id="UP001432322"/>
    </source>
</evidence>
<feature type="non-terminal residue" evidence="1">
    <location>
        <position position="1"/>
    </location>
</feature>
<dbReference type="EMBL" id="BTSY01000001">
    <property type="protein sequence ID" value="GMT08921.1"/>
    <property type="molecule type" value="Genomic_DNA"/>
</dbReference>
<evidence type="ECO:0000313" key="1">
    <source>
        <dbReference type="EMBL" id="GMT08921.1"/>
    </source>
</evidence>